<dbReference type="OMA" id="GHINCHT"/>
<feature type="region of interest" description="Disordered" evidence="6">
    <location>
        <begin position="1075"/>
        <end position="1126"/>
    </location>
</feature>
<feature type="compositionally biased region" description="Low complexity" evidence="6">
    <location>
        <begin position="995"/>
        <end position="1004"/>
    </location>
</feature>
<feature type="region of interest" description="Disordered" evidence="6">
    <location>
        <begin position="1"/>
        <end position="23"/>
    </location>
</feature>
<dbReference type="GO" id="GO:0007018">
    <property type="term" value="P:microtubule-based movement"/>
    <property type="evidence" value="ECO:0007669"/>
    <property type="project" value="InterPro"/>
</dbReference>
<dbReference type="GO" id="GO:0005856">
    <property type="term" value="C:cytoskeleton"/>
    <property type="evidence" value="ECO:0007669"/>
    <property type="project" value="UniProtKB-SubCell"/>
</dbReference>
<reference evidence="9" key="1">
    <citation type="journal article" date="2004" name="Nature">
        <title>Genome duplication in the teleost fish Tetraodon nigroviridis reveals the early vertebrate proto-karyotype.</title>
        <authorList>
            <person name="Jaillon O."/>
            <person name="Aury J.-M."/>
            <person name="Brunet F."/>
            <person name="Petit J.-L."/>
            <person name="Stange-Thomann N."/>
            <person name="Mauceli E."/>
            <person name="Bouneau L."/>
            <person name="Fischer C."/>
            <person name="Ozouf-Costaz C."/>
            <person name="Bernot A."/>
            <person name="Nicaud S."/>
            <person name="Jaffe D."/>
            <person name="Fisher S."/>
            <person name="Lutfalla G."/>
            <person name="Dossat C."/>
            <person name="Segurens B."/>
            <person name="Dasilva C."/>
            <person name="Salanoubat M."/>
            <person name="Levy M."/>
            <person name="Boudet N."/>
            <person name="Castellano S."/>
            <person name="Anthouard V."/>
            <person name="Jubin C."/>
            <person name="Castelli V."/>
            <person name="Katinka M."/>
            <person name="Vacherie B."/>
            <person name="Biemont C."/>
            <person name="Skalli Z."/>
            <person name="Cattolico L."/>
            <person name="Poulain J."/>
            <person name="De Berardinis V."/>
            <person name="Cruaud C."/>
            <person name="Duprat S."/>
            <person name="Brottier P."/>
            <person name="Coutanceau J.-P."/>
            <person name="Gouzy J."/>
            <person name="Parra G."/>
            <person name="Lardier G."/>
            <person name="Chapple C."/>
            <person name="McKernan K.J."/>
            <person name="McEwan P."/>
            <person name="Bosak S."/>
            <person name="Kellis M."/>
            <person name="Volff J.-N."/>
            <person name="Guigo R."/>
            <person name="Zody M.C."/>
            <person name="Mesirov J."/>
            <person name="Lindblad-Toh K."/>
            <person name="Birren B."/>
            <person name="Nusbaum C."/>
            <person name="Kahn D."/>
            <person name="Robinson-Rechavi M."/>
            <person name="Laudet V."/>
            <person name="Schachter V."/>
            <person name="Quetier F."/>
            <person name="Saurin W."/>
            <person name="Scarpelli C."/>
            <person name="Wincker P."/>
            <person name="Lander E.S."/>
            <person name="Weissenbach J."/>
            <person name="Roest Crollius H."/>
        </authorList>
    </citation>
    <scope>NUCLEOTIDE SEQUENCE [LARGE SCALE GENOMIC DNA]</scope>
</reference>
<dbReference type="PANTHER" id="PTHR21608:SF8">
    <property type="entry name" value="KINESIN-LIKE PROTEIN KIF26B"/>
    <property type="match status" value="1"/>
</dbReference>
<dbReference type="GO" id="GO:0008017">
    <property type="term" value="F:microtubule binding"/>
    <property type="evidence" value="ECO:0007669"/>
    <property type="project" value="InterPro"/>
</dbReference>
<dbReference type="PROSITE" id="PS50067">
    <property type="entry name" value="KINESIN_MOTOR_2"/>
    <property type="match status" value="1"/>
</dbReference>
<dbReference type="InterPro" id="IPR001752">
    <property type="entry name" value="Kinesin_motor_dom"/>
</dbReference>
<reference evidence="8" key="3">
    <citation type="submission" date="2025-09" db="UniProtKB">
        <authorList>
            <consortium name="Ensembl"/>
        </authorList>
    </citation>
    <scope>IDENTIFICATION</scope>
</reference>
<dbReference type="Pfam" id="PF00225">
    <property type="entry name" value="Kinesin"/>
    <property type="match status" value="1"/>
</dbReference>
<feature type="region of interest" description="Disordered" evidence="6">
    <location>
        <begin position="653"/>
        <end position="698"/>
    </location>
</feature>
<feature type="compositionally biased region" description="Polar residues" evidence="6">
    <location>
        <begin position="664"/>
        <end position="675"/>
    </location>
</feature>
<feature type="compositionally biased region" description="Basic residues" evidence="6">
    <location>
        <begin position="1247"/>
        <end position="1261"/>
    </location>
</feature>
<dbReference type="SUPFAM" id="SSF52540">
    <property type="entry name" value="P-loop containing nucleoside triphosphate hydrolases"/>
    <property type="match status" value="1"/>
</dbReference>
<feature type="region of interest" description="Disordered" evidence="6">
    <location>
        <begin position="1148"/>
        <end position="1199"/>
    </location>
</feature>
<accession>H3CWH3</accession>
<comment type="caution">
    <text evidence="5">Lacks conserved residue(s) required for the propagation of feature annotation.</text>
</comment>
<keyword evidence="4" id="KW-0963">Cytoplasm</keyword>
<dbReference type="Ensembl" id="ENSTNIT00000012798.1">
    <property type="protein sequence ID" value="ENSTNIP00000012607.1"/>
    <property type="gene ID" value="ENSTNIG00000009726.1"/>
</dbReference>
<feature type="region of interest" description="Disordered" evidence="6">
    <location>
        <begin position="392"/>
        <end position="411"/>
    </location>
</feature>
<organism evidence="8 9">
    <name type="scientific">Tetraodon nigroviridis</name>
    <name type="common">Spotted green pufferfish</name>
    <name type="synonym">Chelonodon nigroviridis</name>
    <dbReference type="NCBI Taxonomy" id="99883"/>
    <lineage>
        <taxon>Eukaryota</taxon>
        <taxon>Metazoa</taxon>
        <taxon>Chordata</taxon>
        <taxon>Craniata</taxon>
        <taxon>Vertebrata</taxon>
        <taxon>Euteleostomi</taxon>
        <taxon>Actinopterygii</taxon>
        <taxon>Neopterygii</taxon>
        <taxon>Teleostei</taxon>
        <taxon>Neoteleostei</taxon>
        <taxon>Acanthomorphata</taxon>
        <taxon>Eupercaria</taxon>
        <taxon>Tetraodontiformes</taxon>
        <taxon>Tetradontoidea</taxon>
        <taxon>Tetraodontidae</taxon>
        <taxon>Tetraodon</taxon>
    </lineage>
</organism>
<feature type="region of interest" description="Disordered" evidence="6">
    <location>
        <begin position="934"/>
        <end position="1040"/>
    </location>
</feature>
<feature type="region of interest" description="Disordered" evidence="6">
    <location>
        <begin position="1211"/>
        <end position="1261"/>
    </location>
</feature>
<evidence type="ECO:0000259" key="7">
    <source>
        <dbReference type="PROSITE" id="PS50067"/>
    </source>
</evidence>
<evidence type="ECO:0000256" key="4">
    <source>
        <dbReference type="ARBA" id="ARBA00023212"/>
    </source>
</evidence>
<feature type="domain" description="Kinesin motor" evidence="7">
    <location>
        <begin position="57"/>
        <end position="395"/>
    </location>
</feature>
<feature type="compositionally biased region" description="Low complexity" evidence="6">
    <location>
        <begin position="1094"/>
        <end position="1126"/>
    </location>
</feature>
<reference evidence="8" key="2">
    <citation type="submission" date="2025-08" db="UniProtKB">
        <authorList>
            <consortium name="Ensembl"/>
        </authorList>
    </citation>
    <scope>IDENTIFICATION</scope>
</reference>
<evidence type="ECO:0000256" key="3">
    <source>
        <dbReference type="ARBA" id="ARBA00022840"/>
    </source>
</evidence>
<evidence type="ECO:0000256" key="6">
    <source>
        <dbReference type="SAM" id="MobiDB-lite"/>
    </source>
</evidence>
<evidence type="ECO:0000256" key="5">
    <source>
        <dbReference type="PROSITE-ProRule" id="PRU00283"/>
    </source>
</evidence>
<dbReference type="HOGENOM" id="CLU_002423_0_0_1"/>
<feature type="compositionally biased region" description="Polar residues" evidence="6">
    <location>
        <begin position="1177"/>
        <end position="1186"/>
    </location>
</feature>
<dbReference type="InterPro" id="IPR027640">
    <property type="entry name" value="Kinesin-like_fam"/>
</dbReference>
<feature type="compositionally biased region" description="Low complexity" evidence="6">
    <location>
        <begin position="1231"/>
        <end position="1246"/>
    </location>
</feature>
<proteinExistence type="inferred from homology"/>
<comment type="subcellular location">
    <subcellularLocation>
        <location evidence="1">Cytoplasm</location>
        <location evidence="1">Cytoskeleton</location>
    </subcellularLocation>
</comment>
<dbReference type="GeneTree" id="ENSGT00940000159075"/>
<feature type="compositionally biased region" description="Polar residues" evidence="6">
    <location>
        <begin position="934"/>
        <end position="949"/>
    </location>
</feature>
<dbReference type="SMART" id="SM00129">
    <property type="entry name" value="KISc"/>
    <property type="match status" value="1"/>
</dbReference>
<evidence type="ECO:0000256" key="1">
    <source>
        <dbReference type="ARBA" id="ARBA00004245"/>
    </source>
</evidence>
<dbReference type="InterPro" id="IPR036961">
    <property type="entry name" value="Kinesin_motor_dom_sf"/>
</dbReference>
<comment type="similarity">
    <text evidence="5">Belongs to the TRAFAC class myosin-kinesin ATPase superfamily. Kinesin family.</text>
</comment>
<dbReference type="PANTHER" id="PTHR21608">
    <property type="entry name" value="KINESIN-LIKE PROTEIN CG14535"/>
    <property type="match status" value="1"/>
</dbReference>
<keyword evidence="4" id="KW-0206">Cytoskeleton</keyword>
<dbReference type="Proteomes" id="UP000007303">
    <property type="component" value="Unassembled WGS sequence"/>
</dbReference>
<evidence type="ECO:0000313" key="9">
    <source>
        <dbReference type="Proteomes" id="UP000007303"/>
    </source>
</evidence>
<feature type="compositionally biased region" description="Basic and acidic residues" evidence="6">
    <location>
        <begin position="653"/>
        <end position="663"/>
    </location>
</feature>
<feature type="compositionally biased region" description="Low complexity" evidence="6">
    <location>
        <begin position="681"/>
        <end position="698"/>
    </location>
</feature>
<evidence type="ECO:0000313" key="8">
    <source>
        <dbReference type="Ensembl" id="ENSTNIP00000012607.1"/>
    </source>
</evidence>
<feature type="region of interest" description="Disordered" evidence="6">
    <location>
        <begin position="562"/>
        <end position="603"/>
    </location>
</feature>
<name>H3CWH3_TETNG</name>
<feature type="compositionally biased region" description="Polar residues" evidence="6">
    <location>
        <begin position="587"/>
        <end position="603"/>
    </location>
</feature>
<evidence type="ECO:0000256" key="2">
    <source>
        <dbReference type="ARBA" id="ARBA00022741"/>
    </source>
</evidence>
<dbReference type="Gene3D" id="3.40.850.10">
    <property type="entry name" value="Kinesin motor domain"/>
    <property type="match status" value="1"/>
</dbReference>
<sequence>AAEKLNLTLRKKGQASDPASAHRSTCFRELIQKSPPPVPSCLLQAATRTKDSPNVGKVKVMLRLSPTPPDSPGQPPVLRIDSSKKRVSVMEPFGRNHQRATMTLGRDGKTLHKSFSLDWAFPPETSQAEVCAGVLGDVIRCVLSGSDGCVLALGCADVGSWSSMVGSGESVQKLGLIPCAISWLYAAIERRREKTWTDLSVSVSAVELCCGEEDTLRDLLGIHDNPKAHIRIQEDPVYGIQLRNHNQVKAPTAERAASLLDSAIAARRHSDFITYLSDSSIMFFTLHIQPPRAESSTKSTGSRGPTKLTMIDVCSGIRGMSRNKLPYSELGPIVVSLLSGHRTIPNKAGKLGMLLRDSLGHINCHTTVMAEVSDSLAHLQETLSTLQMASRIRRTQRRTKQSTSCSPSTRSLTKDYKRGLLSLRAFHSTEEVDAVMPHFSLRSDERSSSDQSCDTVIQLDSEGLVQSRATSRLAQPEFVPIIPSLHPNKADMEDPEFAALLQELLRIPQLQGERKDKENLQGNIEVPKTGVKGRECLKCDTFAELQERLGCIDGSEATMEALKSASKGPPANSAAGESQPVKEKGRQTSSEAPQTSLSQGVGCSQASVSEKLTDGAFPGDAFQREDSGLYDCEECSTNSSGEELLNQTLHRTCRSEGHKHESARSNSQKLDANSQADKRTSPVGKSSPISPSSSSCSASHSTATGILLQDALTNRPREVLEEMKATITVTVQQPLDLKGQDELVFSMVEEVTISGALKRGRAGGNVICIRDGVQSLEHVQGSGSSQPIRIISNVGDDAVPAGWSDSAKRCTVQAQAPETKAQPQHPPRKEKRYLPSFINPMLMNTDVEVELEEPEEEETSYASIRTGSLPRLWHKANHRDTSRGGYTADAHRDLRGVTSSTPCSPDVTLKRRQRMQHAAANHSVLVSKQHVNGKLSRQSVETLCQSSSLRGAKVSGRLKSPTEDRLFNVRLEQPATRSNSLGRTPRDFPTLGRDSSSTSMSSKGSSKESTEGAFSRGFKGLKEGDYTSPRATRSPRKNRSEQSYHFFPFDEAVAQPASRAHPKLSAVGKLKMACGPKPVDRSESPSPDSKCVSFERTSSFLSSSPPRSFRSISRTPSQSSTCSSTKSAIQGFVNGRISDLLKERPVSPVSAGLDPMGALPSPYSRVTSPRVPDRSSGHASDTTSVLSGDLPPAMGKTSLYFSGRSSMVSSGYDSMVKDGEVGGSGTSACYSSSDRSGSLLSVARSSRSSRRRGHTGKTPGR</sequence>
<dbReference type="InterPro" id="IPR027417">
    <property type="entry name" value="P-loop_NTPase"/>
</dbReference>
<dbReference type="GO" id="GO:0005524">
    <property type="term" value="F:ATP binding"/>
    <property type="evidence" value="ECO:0007669"/>
    <property type="project" value="UniProtKB-KW"/>
</dbReference>
<dbReference type="GO" id="GO:0003777">
    <property type="term" value="F:microtubule motor activity"/>
    <property type="evidence" value="ECO:0007669"/>
    <property type="project" value="InterPro"/>
</dbReference>
<dbReference type="InParanoid" id="H3CWH3"/>
<dbReference type="STRING" id="99883.ENSTNIP00000012607"/>
<keyword evidence="9" id="KW-1185">Reference proteome</keyword>
<keyword evidence="2" id="KW-0547">Nucleotide-binding</keyword>
<dbReference type="AlphaFoldDB" id="H3CWH3"/>
<protein>
    <recommendedName>
        <fullName evidence="7">Kinesin motor domain-containing protein</fullName>
    </recommendedName>
</protein>
<keyword evidence="3" id="KW-0067">ATP-binding</keyword>